<dbReference type="Pfam" id="PF05641">
    <property type="entry name" value="Agenet"/>
    <property type="match status" value="1"/>
</dbReference>
<dbReference type="EMBL" id="JASCZI010030432">
    <property type="protein sequence ID" value="MED6122570.1"/>
    <property type="molecule type" value="Genomic_DNA"/>
</dbReference>
<name>A0ABU6REV9_9FABA</name>
<gene>
    <name evidence="3" type="ORF">PIB30_040952</name>
</gene>
<feature type="compositionally biased region" description="Low complexity" evidence="1">
    <location>
        <begin position="57"/>
        <end position="66"/>
    </location>
</feature>
<evidence type="ECO:0000313" key="3">
    <source>
        <dbReference type="EMBL" id="MED6122570.1"/>
    </source>
</evidence>
<comment type="caution">
    <text evidence="3">The sequence shown here is derived from an EMBL/GenBank/DDBJ whole genome shotgun (WGS) entry which is preliminary data.</text>
</comment>
<evidence type="ECO:0000256" key="1">
    <source>
        <dbReference type="SAM" id="MobiDB-lite"/>
    </source>
</evidence>
<organism evidence="3 4">
    <name type="scientific">Stylosanthes scabra</name>
    <dbReference type="NCBI Taxonomy" id="79078"/>
    <lineage>
        <taxon>Eukaryota</taxon>
        <taxon>Viridiplantae</taxon>
        <taxon>Streptophyta</taxon>
        <taxon>Embryophyta</taxon>
        <taxon>Tracheophyta</taxon>
        <taxon>Spermatophyta</taxon>
        <taxon>Magnoliopsida</taxon>
        <taxon>eudicotyledons</taxon>
        <taxon>Gunneridae</taxon>
        <taxon>Pentapetalae</taxon>
        <taxon>rosids</taxon>
        <taxon>fabids</taxon>
        <taxon>Fabales</taxon>
        <taxon>Fabaceae</taxon>
        <taxon>Papilionoideae</taxon>
        <taxon>50 kb inversion clade</taxon>
        <taxon>dalbergioids sensu lato</taxon>
        <taxon>Dalbergieae</taxon>
        <taxon>Pterocarpus clade</taxon>
        <taxon>Stylosanthes</taxon>
    </lineage>
</organism>
<dbReference type="Proteomes" id="UP001341840">
    <property type="component" value="Unassembled WGS sequence"/>
</dbReference>
<evidence type="ECO:0000259" key="2">
    <source>
        <dbReference type="Pfam" id="PF05641"/>
    </source>
</evidence>
<dbReference type="InterPro" id="IPR008395">
    <property type="entry name" value="Agenet-like_dom"/>
</dbReference>
<feature type="region of interest" description="Disordered" evidence="1">
    <location>
        <begin position="54"/>
        <end position="74"/>
    </location>
</feature>
<sequence>MVLWMRREVARRGRRKKLNRRELEEERGRDDIAAALSKFETHGSRIQIQKPETLLRPSAASSSPSSIFKPGTRVEVRSGDDDGFRGSWFSGTVIPRTGADKFMVKFECLTASWPVSEQEEAQRAARTRKAKYSNFSHYC</sequence>
<proteinExistence type="predicted"/>
<accession>A0ABU6REV9</accession>
<keyword evidence="4" id="KW-1185">Reference proteome</keyword>
<evidence type="ECO:0000313" key="4">
    <source>
        <dbReference type="Proteomes" id="UP001341840"/>
    </source>
</evidence>
<reference evidence="3 4" key="1">
    <citation type="journal article" date="2023" name="Plants (Basel)">
        <title>Bridging the Gap: Combining Genomics and Transcriptomics Approaches to Understand Stylosanthes scabra, an Orphan Legume from the Brazilian Caatinga.</title>
        <authorList>
            <person name="Ferreira-Neto J.R.C."/>
            <person name="da Silva M.D."/>
            <person name="Binneck E."/>
            <person name="de Melo N.F."/>
            <person name="da Silva R.H."/>
            <person name="de Melo A.L.T.M."/>
            <person name="Pandolfi V."/>
            <person name="Bustamante F.O."/>
            <person name="Brasileiro-Vidal A.C."/>
            <person name="Benko-Iseppon A.M."/>
        </authorList>
    </citation>
    <scope>NUCLEOTIDE SEQUENCE [LARGE SCALE GENOMIC DNA]</scope>
    <source>
        <tissue evidence="3">Leaves</tissue>
    </source>
</reference>
<feature type="domain" description="Agenet-like" evidence="2">
    <location>
        <begin position="71"/>
        <end position="108"/>
    </location>
</feature>
<protein>
    <recommendedName>
        <fullName evidence="2">Agenet-like domain-containing protein</fullName>
    </recommendedName>
</protein>